<sequence length="628" mass="71872">MQIGDCSLVLQPSQPDLVLNVGRVTLGEEYRQKQQKFQRDKEKKKVVLAACALLNSGGGVIQMEMANEADHPLELGLDLEQALRELIPSSDVLQAFFETRQQGRFFHIFVKSWSNAALPEDNCTKPRICSVSSSLYRRSGTSTICLDLRQAYDFLKTQKRKAQNTLLNEESEHSKILRAMHQDIMESNSPFQVFQSNKIEYGHILPFPESHSVEFKQFSTQKTQEYVKRVIQEYIPAFANTGGGYLFIGVHDKSRRVLGCAKENIDPDSLQRVIAQAISKLPVFHFCSTDAQVFYEIKVIDVFKNENLYGYLIIVNVEPFCCVVFSEDPASWMVKEQQKIVKLNMNEWVAKMMNTDPDLPEAFESQLTLSDHPAYCREQVNHKTQLQQHLFPVSPGRWQYIPETLWMELSSQHKGLEELIHQQVHPASWGILIFSRSWAVDLGLEEKQGVLCDALLIAHNRPPTLYTILGDQDAEGQDYCNRIALTLKQKLVTMGGYTGKLCVMTKVLCLNPNINAVSLEMSSSQIHYPWSYNFVGTQQMESFLQALMIVLLGFRSLLRYQPEKNSYLSNFHHHSHLFVHDLPVSGKATMAMKIRDRNIRLYMEAEEVENVCEDVSGKTTMAMKIRER</sequence>
<dbReference type="GO" id="GO:0000049">
    <property type="term" value="F:tRNA binding"/>
    <property type="evidence" value="ECO:0007669"/>
    <property type="project" value="TreeGrafter"/>
</dbReference>
<accession>A0A6P3VBQ4</accession>
<dbReference type="InterPro" id="IPR029684">
    <property type="entry name" value="Schlafen"/>
</dbReference>
<dbReference type="GO" id="GO:0051607">
    <property type="term" value="P:defense response to virus"/>
    <property type="evidence" value="ECO:0007669"/>
    <property type="project" value="TreeGrafter"/>
</dbReference>
<dbReference type="AlphaFoldDB" id="A0A6P3VBQ4"/>
<name>A0A6P3VBQ4_OCTDE</name>
<keyword evidence="1" id="KW-0175">Coiled coil</keyword>
<evidence type="ECO:0000256" key="1">
    <source>
        <dbReference type="SAM" id="Coils"/>
    </source>
</evidence>
<evidence type="ECO:0000259" key="3">
    <source>
        <dbReference type="Pfam" id="PF17057"/>
    </source>
</evidence>
<dbReference type="InterPro" id="IPR048729">
    <property type="entry name" value="SLFN_GTPase-like"/>
</dbReference>
<dbReference type="Pfam" id="PF04326">
    <property type="entry name" value="SLFN_AlbA_2"/>
    <property type="match status" value="1"/>
</dbReference>
<keyword evidence="5" id="KW-1185">Reference proteome</keyword>
<dbReference type="PANTHER" id="PTHR12155:SF43">
    <property type="entry name" value="SCHLAFEN FAMILY MEMBER 13"/>
    <property type="match status" value="1"/>
</dbReference>
<proteinExistence type="predicted"/>
<dbReference type="InParanoid" id="A0A6P3VBQ4"/>
<dbReference type="InterPro" id="IPR031450">
    <property type="entry name" value="Poxin-SLFN/SLFN_N"/>
</dbReference>
<feature type="coiled-coil region" evidence="1">
    <location>
        <begin position="145"/>
        <end position="172"/>
    </location>
</feature>
<evidence type="ECO:0000313" key="5">
    <source>
        <dbReference type="Proteomes" id="UP000515203"/>
    </source>
</evidence>
<protein>
    <submittedName>
        <fullName evidence="6">Schlafen family member 13-like</fullName>
    </submittedName>
</protein>
<dbReference type="Gene3D" id="3.30.950.30">
    <property type="entry name" value="Schlafen, AAA domain"/>
    <property type="match status" value="1"/>
</dbReference>
<dbReference type="Pfam" id="PF17057">
    <property type="entry name" value="B3R"/>
    <property type="match status" value="1"/>
</dbReference>
<dbReference type="Pfam" id="PF21026">
    <property type="entry name" value="SLFN_GTPase-like"/>
    <property type="match status" value="1"/>
</dbReference>
<dbReference type="InterPro" id="IPR038461">
    <property type="entry name" value="Schlafen_AlbA_2_dom_sf"/>
</dbReference>
<organism evidence="5 6">
    <name type="scientific">Octodon degus</name>
    <name type="common">Degu</name>
    <name type="synonym">Sciurus degus</name>
    <dbReference type="NCBI Taxonomy" id="10160"/>
    <lineage>
        <taxon>Eukaryota</taxon>
        <taxon>Metazoa</taxon>
        <taxon>Chordata</taxon>
        <taxon>Craniata</taxon>
        <taxon>Vertebrata</taxon>
        <taxon>Euteleostomi</taxon>
        <taxon>Mammalia</taxon>
        <taxon>Eutheria</taxon>
        <taxon>Euarchontoglires</taxon>
        <taxon>Glires</taxon>
        <taxon>Rodentia</taxon>
        <taxon>Hystricomorpha</taxon>
        <taxon>Octodontidae</taxon>
        <taxon>Octodon</taxon>
    </lineage>
</organism>
<dbReference type="RefSeq" id="XP_012371089.1">
    <property type="nucleotide sequence ID" value="XM_012515635.2"/>
</dbReference>
<feature type="domain" description="Schlafen GTPase-like" evidence="4">
    <location>
        <begin position="397"/>
        <end position="533"/>
    </location>
</feature>
<feature type="domain" description="Poxin-Schlafen/Schlafen-like N-terminal" evidence="3">
    <location>
        <begin position="93"/>
        <end position="207"/>
    </location>
</feature>
<evidence type="ECO:0000259" key="2">
    <source>
        <dbReference type="Pfam" id="PF04326"/>
    </source>
</evidence>
<reference evidence="6" key="1">
    <citation type="submission" date="2025-08" db="UniProtKB">
        <authorList>
            <consortium name="RefSeq"/>
        </authorList>
    </citation>
    <scope>IDENTIFICATION</scope>
</reference>
<gene>
    <name evidence="6" type="primary">LOC101561825</name>
</gene>
<dbReference type="PANTHER" id="PTHR12155">
    <property type="entry name" value="SCHLAFEN"/>
    <property type="match status" value="1"/>
</dbReference>
<evidence type="ECO:0000313" key="6">
    <source>
        <dbReference type="RefSeq" id="XP_012371089.1"/>
    </source>
</evidence>
<dbReference type="GeneID" id="101561825"/>
<dbReference type="InterPro" id="IPR007421">
    <property type="entry name" value="Schlafen_AlbA_2_dom"/>
</dbReference>
<evidence type="ECO:0000259" key="4">
    <source>
        <dbReference type="Pfam" id="PF21026"/>
    </source>
</evidence>
<dbReference type="OrthoDB" id="6052143at2759"/>
<feature type="domain" description="Schlafen AlbA-2" evidence="2">
    <location>
        <begin position="209"/>
        <end position="336"/>
    </location>
</feature>
<dbReference type="Proteomes" id="UP000515203">
    <property type="component" value="Unplaced"/>
</dbReference>